<dbReference type="PANTHER" id="PTHR35560">
    <property type="entry name" value="BLL0132 PROTEIN"/>
    <property type="match status" value="1"/>
</dbReference>
<keyword evidence="5" id="KW-1185">Reference proteome</keyword>
<dbReference type="Pfam" id="PF01822">
    <property type="entry name" value="WSC"/>
    <property type="match status" value="2"/>
</dbReference>
<evidence type="ECO:0000313" key="5">
    <source>
        <dbReference type="Proteomes" id="UP000319160"/>
    </source>
</evidence>
<evidence type="ECO:0000256" key="1">
    <source>
        <dbReference type="SAM" id="MobiDB-lite"/>
    </source>
</evidence>
<feature type="signal peptide" evidence="2">
    <location>
        <begin position="1"/>
        <end position="17"/>
    </location>
</feature>
<name>A0A553HPR9_9PEZI</name>
<reference evidence="5" key="1">
    <citation type="submission" date="2019-06" db="EMBL/GenBank/DDBJ databases">
        <title>Draft genome sequence of the griseofulvin-producing fungus Xylaria cubensis strain G536.</title>
        <authorList>
            <person name="Mead M.E."/>
            <person name="Raja H.A."/>
            <person name="Steenwyk J.L."/>
            <person name="Knowles S.L."/>
            <person name="Oberlies N.H."/>
            <person name="Rokas A."/>
        </authorList>
    </citation>
    <scope>NUCLEOTIDE SEQUENCE [LARGE SCALE GENOMIC DNA]</scope>
    <source>
        <strain evidence="5">G536</strain>
    </source>
</reference>
<dbReference type="SUPFAM" id="SSF53474">
    <property type="entry name" value="alpha/beta-Hydrolases"/>
    <property type="match status" value="1"/>
</dbReference>
<organism evidence="4 5">
    <name type="scientific">Xylaria flabelliformis</name>
    <dbReference type="NCBI Taxonomy" id="2512241"/>
    <lineage>
        <taxon>Eukaryota</taxon>
        <taxon>Fungi</taxon>
        <taxon>Dikarya</taxon>
        <taxon>Ascomycota</taxon>
        <taxon>Pezizomycotina</taxon>
        <taxon>Sordariomycetes</taxon>
        <taxon>Xylariomycetidae</taxon>
        <taxon>Xylariales</taxon>
        <taxon>Xylariaceae</taxon>
        <taxon>Xylaria</taxon>
    </lineage>
</organism>
<dbReference type="OrthoDB" id="2019572at2759"/>
<feature type="chain" id="PRO_5022072763" description="WSC domain-containing protein" evidence="2">
    <location>
        <begin position="18"/>
        <end position="1045"/>
    </location>
</feature>
<sequence>MWFSSLLSLSVLGTAAAQQFLGTPYDNQMSDVPGSEKVFWKITDQKGRTFSQLNYFSQNGKGQRLKTADVKRVVLIIHGIDRDPDTYMSNALSALSQNTNGPANFANTQIIVPMFPTGSDKHRGYPWNDTAPAGGYGSTSNALVWQGSGWVSGNNNQYPRAQTITSSYDCLDQMIQYFGNKSLYPNLNQIVVAGHSAGAQTTQRYASVGKDLSSVLGKTRLTYWVGNPNSWLWFNTSRPLDSSTCSVYNDWREGLNNYTPSYNTDLVARGGAAVRANYQSKSIAYLRSLQDFGDDSSDCAPLSQGANRDERFFNFIASFPPTCGGASDPACDTIDYIQAGHDAGAAFASSSGLARLFNDNFNGDLSRATDFYCPRQAPGDNPLPDATCAQTISNNPSGTYNNMTYQGCWTDAGSMRALGFFAYSDAANNTVDLCSYTCAQKSYKLAGMEYGSECYCGNVVATTTQQVADRDCYTACPGNSTQTCGTNSRLSIWGTSAPSLAVPASAPSTAGSYQYAGCYLDSNPSRALSSKATASANMTNGACATFCSGYKYFATEYSTECYCGDIVAPGNTKTNGTDCSMPCGGDGSQLCGAGNRLTLYALNGTAVVFGQPTTTTTTTIVTSPTTNPTNGPVCPSNDNSIYNSTGASFEVHCGIDYAGGDISALNANTFGKCIDACASTTGCNAVAYVGTSCYLKGTIGAPNPNGAVWGARIVGATATSSSTSTSPTTSATSSPVSCPSSDGKTYTASNGEEFLLQCGTDHAGGDIGSLGVGSYQECLEACAARDGCIALAHIGGACYLKGSIGAEVKNGVSGAILKSAATETTTTTSSSTTAAGTPTPTLSGISCPASNQTIYTAADGDAFVVECGKDFAGGDLGALTANTFAACVEACSNTAGCVALAYSGSACYLKSRLNEAVYNGIWGARLASPPASLSSTFTTSTVFTTSPSPTSSSTAVAAVTCPTDDGTTYTASTGTRFNVQCGTDHEGGDMPSPNPAYVADFASCLETCAKREGCMSVALAGNACYLKNSIGAPIQNGVFGAAVVT</sequence>
<dbReference type="Pfam" id="PF14295">
    <property type="entry name" value="PAN_4"/>
    <property type="match status" value="4"/>
</dbReference>
<evidence type="ECO:0000259" key="3">
    <source>
        <dbReference type="PROSITE" id="PS51212"/>
    </source>
</evidence>
<comment type="caution">
    <text evidence="4">The sequence shown here is derived from an EMBL/GenBank/DDBJ whole genome shotgun (WGS) entry which is preliminary data.</text>
</comment>
<dbReference type="PROSITE" id="PS51212">
    <property type="entry name" value="WSC"/>
    <property type="match status" value="2"/>
</dbReference>
<dbReference type="Gene3D" id="3.40.50.1820">
    <property type="entry name" value="alpha/beta hydrolase"/>
    <property type="match status" value="1"/>
</dbReference>
<feature type="compositionally biased region" description="Low complexity" evidence="1">
    <location>
        <begin position="720"/>
        <end position="741"/>
    </location>
</feature>
<dbReference type="AlphaFoldDB" id="A0A553HPR9"/>
<dbReference type="SMART" id="SM00321">
    <property type="entry name" value="WSC"/>
    <property type="match status" value="2"/>
</dbReference>
<dbReference type="PANTHER" id="PTHR35560:SF3">
    <property type="entry name" value="PEPTIDASE S9 PROLYL OLIGOPEPTIDASE CATALYTIC DOMAIN-CONTAINING PROTEIN"/>
    <property type="match status" value="1"/>
</dbReference>
<proteinExistence type="predicted"/>
<gene>
    <name evidence="4" type="ORF">FHL15_009226</name>
</gene>
<evidence type="ECO:0000313" key="4">
    <source>
        <dbReference type="EMBL" id="TRX89954.1"/>
    </source>
</evidence>
<feature type="region of interest" description="Disordered" evidence="1">
    <location>
        <begin position="720"/>
        <end position="744"/>
    </location>
</feature>
<evidence type="ECO:0000256" key="2">
    <source>
        <dbReference type="SAM" id="SignalP"/>
    </source>
</evidence>
<protein>
    <recommendedName>
        <fullName evidence="3">WSC domain-containing protein</fullName>
    </recommendedName>
</protein>
<dbReference type="STRING" id="2512241.A0A553HPR9"/>
<dbReference type="InterPro" id="IPR003609">
    <property type="entry name" value="Pan_app"/>
</dbReference>
<dbReference type="Gene3D" id="3.50.4.10">
    <property type="entry name" value="Hepatocyte Growth Factor"/>
    <property type="match status" value="2"/>
</dbReference>
<feature type="domain" description="WSC" evidence="3">
    <location>
        <begin position="512"/>
        <end position="603"/>
    </location>
</feature>
<accession>A0A553HPR9</accession>
<feature type="domain" description="WSC" evidence="3">
    <location>
        <begin position="402"/>
        <end position="496"/>
    </location>
</feature>
<dbReference type="Proteomes" id="UP000319160">
    <property type="component" value="Unassembled WGS sequence"/>
</dbReference>
<dbReference type="InterPro" id="IPR002889">
    <property type="entry name" value="WSC_carb-bd"/>
</dbReference>
<dbReference type="EMBL" id="VFLP01000061">
    <property type="protein sequence ID" value="TRX89954.1"/>
    <property type="molecule type" value="Genomic_DNA"/>
</dbReference>
<dbReference type="InterPro" id="IPR029058">
    <property type="entry name" value="AB_hydrolase_fold"/>
</dbReference>
<keyword evidence="2" id="KW-0732">Signal</keyword>